<gene>
    <name evidence="4" type="primary">csrA</name>
    <name evidence="6" type="ORF">V7x_28470</name>
</gene>
<dbReference type="InterPro" id="IPR003751">
    <property type="entry name" value="CsrA"/>
</dbReference>
<dbReference type="InterPro" id="IPR036107">
    <property type="entry name" value="CsrA_sf"/>
</dbReference>
<reference evidence="6 7" key="1">
    <citation type="submission" date="2019-02" db="EMBL/GenBank/DDBJ databases">
        <title>Deep-cultivation of Planctomycetes and their phenomic and genomic characterization uncovers novel biology.</title>
        <authorList>
            <person name="Wiegand S."/>
            <person name="Jogler M."/>
            <person name="Boedeker C."/>
            <person name="Pinto D."/>
            <person name="Vollmers J."/>
            <person name="Rivas-Marin E."/>
            <person name="Kohn T."/>
            <person name="Peeters S.H."/>
            <person name="Heuer A."/>
            <person name="Rast P."/>
            <person name="Oberbeckmann S."/>
            <person name="Bunk B."/>
            <person name="Jeske O."/>
            <person name="Meyerdierks A."/>
            <person name="Storesund J.E."/>
            <person name="Kallscheuer N."/>
            <person name="Luecker S."/>
            <person name="Lage O.M."/>
            <person name="Pohl T."/>
            <person name="Merkel B.J."/>
            <person name="Hornburger P."/>
            <person name="Mueller R.-W."/>
            <person name="Bruemmer F."/>
            <person name="Labrenz M."/>
            <person name="Spormann A.M."/>
            <person name="Op Den Camp H."/>
            <person name="Overmann J."/>
            <person name="Amann R."/>
            <person name="Jetten M.S.M."/>
            <person name="Mascher T."/>
            <person name="Medema M.H."/>
            <person name="Devos D.P."/>
            <person name="Kaster A.-K."/>
            <person name="Ovreas L."/>
            <person name="Rohde M."/>
            <person name="Galperin M.Y."/>
            <person name="Jogler C."/>
        </authorList>
    </citation>
    <scope>NUCLEOTIDE SEQUENCE [LARGE SCALE GENOMIC DNA]</scope>
    <source>
        <strain evidence="6 7">V7</strain>
    </source>
</reference>
<dbReference type="Gene3D" id="2.60.40.4380">
    <property type="entry name" value="Translational regulator CsrA"/>
    <property type="match status" value="1"/>
</dbReference>
<dbReference type="GO" id="GO:0006109">
    <property type="term" value="P:regulation of carbohydrate metabolic process"/>
    <property type="evidence" value="ECO:0007669"/>
    <property type="project" value="InterPro"/>
</dbReference>
<evidence type="ECO:0000256" key="3">
    <source>
        <dbReference type="ARBA" id="ARBA00022884"/>
    </source>
</evidence>
<dbReference type="GO" id="GO:0045947">
    <property type="term" value="P:negative regulation of translational initiation"/>
    <property type="evidence" value="ECO:0007669"/>
    <property type="project" value="UniProtKB-UniRule"/>
</dbReference>
<evidence type="ECO:0000256" key="2">
    <source>
        <dbReference type="ARBA" id="ARBA00022845"/>
    </source>
</evidence>
<comment type="subcellular location">
    <subcellularLocation>
        <location evidence="4">Cytoplasm</location>
    </subcellularLocation>
</comment>
<dbReference type="AlphaFoldDB" id="A0A5C6G259"/>
<evidence type="ECO:0000256" key="4">
    <source>
        <dbReference type="HAMAP-Rule" id="MF_00167"/>
    </source>
</evidence>
<evidence type="ECO:0000313" key="6">
    <source>
        <dbReference type="EMBL" id="TWU67273.1"/>
    </source>
</evidence>
<proteinExistence type="inferred from homology"/>
<comment type="similarity">
    <text evidence="4">Belongs to the CsrA/RsmA family.</text>
</comment>
<dbReference type="GO" id="GO:0048027">
    <property type="term" value="F:mRNA 5'-UTR binding"/>
    <property type="evidence" value="ECO:0007669"/>
    <property type="project" value="UniProtKB-UniRule"/>
</dbReference>
<comment type="caution">
    <text evidence="6">The sequence shown here is derived from an EMBL/GenBank/DDBJ whole genome shotgun (WGS) entry which is preliminary data.</text>
</comment>
<keyword evidence="2 4" id="KW-0810">Translation regulation</keyword>
<comment type="function">
    <text evidence="4">A translational regulator that binds mRNA to regulate translation initiation and/or mRNA stability. Usually binds in the 5'-UTR at or near the Shine-Dalgarno sequence preventing ribosome-binding, thus repressing translation. Its main target seems to be the major flagellin gene, while its function is anatagonized by FliW.</text>
</comment>
<dbReference type="Pfam" id="PF02599">
    <property type="entry name" value="CsrA"/>
    <property type="match status" value="1"/>
</dbReference>
<dbReference type="GO" id="GO:1902208">
    <property type="term" value="P:regulation of bacterial-type flagellum assembly"/>
    <property type="evidence" value="ECO:0007669"/>
    <property type="project" value="UniProtKB-UniRule"/>
</dbReference>
<dbReference type="PANTHER" id="PTHR34984:SF1">
    <property type="entry name" value="CARBON STORAGE REGULATOR"/>
    <property type="match status" value="1"/>
</dbReference>
<dbReference type="RefSeq" id="WP_146413706.1">
    <property type="nucleotide sequence ID" value="NZ_SJPZ01000001.1"/>
</dbReference>
<comment type="subunit">
    <text evidence="4">Homodimer; the beta-strands of each monomer intercalate to form a hydrophobic core, while the alpha-helices form wings that extend away from the core.</text>
</comment>
<dbReference type="SUPFAM" id="SSF117130">
    <property type="entry name" value="CsrA-like"/>
    <property type="match status" value="1"/>
</dbReference>
<evidence type="ECO:0000256" key="1">
    <source>
        <dbReference type="ARBA" id="ARBA00022490"/>
    </source>
</evidence>
<evidence type="ECO:0000256" key="5">
    <source>
        <dbReference type="SAM" id="MobiDB-lite"/>
    </source>
</evidence>
<keyword evidence="3 4" id="KW-0694">RNA-binding</keyword>
<organism evidence="6 7">
    <name type="scientific">Crateriforma conspicua</name>
    <dbReference type="NCBI Taxonomy" id="2527996"/>
    <lineage>
        <taxon>Bacteria</taxon>
        <taxon>Pseudomonadati</taxon>
        <taxon>Planctomycetota</taxon>
        <taxon>Planctomycetia</taxon>
        <taxon>Planctomycetales</taxon>
        <taxon>Planctomycetaceae</taxon>
        <taxon>Crateriforma</taxon>
    </lineage>
</organism>
<keyword evidence="1 4" id="KW-0963">Cytoplasm</keyword>
<dbReference type="GO" id="GO:0005829">
    <property type="term" value="C:cytosol"/>
    <property type="evidence" value="ECO:0007669"/>
    <property type="project" value="TreeGrafter"/>
</dbReference>
<dbReference type="HAMAP" id="MF_00167">
    <property type="entry name" value="CsrA"/>
    <property type="match status" value="1"/>
</dbReference>
<evidence type="ECO:0000313" key="7">
    <source>
        <dbReference type="Proteomes" id="UP000316476"/>
    </source>
</evidence>
<dbReference type="EMBL" id="SJPZ01000001">
    <property type="protein sequence ID" value="TWU67273.1"/>
    <property type="molecule type" value="Genomic_DNA"/>
</dbReference>
<accession>A0A5C6G259</accession>
<sequence precursor="true">MLVLSRVPDETIVIGEGDNAITIKLLSCRKTGRVRIGISAPRELRVLRGELTPRGDDSMPAEGPGHVVA</sequence>
<name>A0A5C6G259_9PLAN</name>
<keyword evidence="4" id="KW-1005">Bacterial flagellum biogenesis</keyword>
<keyword evidence="4" id="KW-0678">Repressor</keyword>
<dbReference type="PANTHER" id="PTHR34984">
    <property type="entry name" value="CARBON STORAGE REGULATOR"/>
    <property type="match status" value="1"/>
</dbReference>
<feature type="region of interest" description="Disordered" evidence="5">
    <location>
        <begin position="49"/>
        <end position="69"/>
    </location>
</feature>
<protein>
    <recommendedName>
        <fullName evidence="4">Translational regulator CsrA</fullName>
    </recommendedName>
</protein>
<dbReference type="Proteomes" id="UP000316476">
    <property type="component" value="Unassembled WGS sequence"/>
</dbReference>
<dbReference type="OrthoDB" id="289081at2"/>
<dbReference type="GO" id="GO:0044781">
    <property type="term" value="P:bacterial-type flagellum organization"/>
    <property type="evidence" value="ECO:0007669"/>
    <property type="project" value="UniProtKB-KW"/>
</dbReference>
<dbReference type="GO" id="GO:0006402">
    <property type="term" value="P:mRNA catabolic process"/>
    <property type="evidence" value="ECO:0007669"/>
    <property type="project" value="InterPro"/>
</dbReference>